<organism evidence="2 3">
    <name type="scientific">Bacillus manliponensis</name>
    <dbReference type="NCBI Taxonomy" id="574376"/>
    <lineage>
        <taxon>Bacteria</taxon>
        <taxon>Bacillati</taxon>
        <taxon>Bacillota</taxon>
        <taxon>Bacilli</taxon>
        <taxon>Bacillales</taxon>
        <taxon>Bacillaceae</taxon>
        <taxon>Bacillus</taxon>
        <taxon>Bacillus cereus group</taxon>
    </lineage>
</organism>
<accession>A0A073JUK6</accession>
<dbReference type="eggNOG" id="ENOG5033B6Q">
    <property type="taxonomic scope" value="Bacteria"/>
</dbReference>
<evidence type="ECO:0000256" key="1">
    <source>
        <dbReference type="SAM" id="SignalP"/>
    </source>
</evidence>
<dbReference type="PROSITE" id="PS51257">
    <property type="entry name" value="PROKAR_LIPOPROTEIN"/>
    <property type="match status" value="1"/>
</dbReference>
<proteinExistence type="predicted"/>
<sequence>MKKLLILFLLSSLFTACNVQEEAEIKQEEGNRVLVSERKDVYGNPEKSDRLTKVGYSSKQKNEVSTGQVGSINREKLAEMITDLTVKLPDVTNAATLVTDDEVFIVYRADTTNEALVADQVYKTALSIVPRYYKAYVSTDQKLISQIQGLQSGTMNDKEYRQSLDMLKREIKNNPYYEGKKR</sequence>
<dbReference type="RefSeq" id="WP_034642415.1">
    <property type="nucleotide sequence ID" value="NZ_CBCSJC010000022.1"/>
</dbReference>
<comment type="caution">
    <text evidence="2">The sequence shown here is derived from an EMBL/GenBank/DDBJ whole genome shotgun (WGS) entry which is preliminary data.</text>
</comment>
<evidence type="ECO:0008006" key="4">
    <source>
        <dbReference type="Google" id="ProtNLM"/>
    </source>
</evidence>
<keyword evidence="3" id="KW-1185">Reference proteome</keyword>
<dbReference type="OrthoDB" id="2691390at2"/>
<dbReference type="Proteomes" id="UP000027822">
    <property type="component" value="Unassembled WGS sequence"/>
</dbReference>
<feature type="chain" id="PRO_5039234032" description="Lipoprotein" evidence="1">
    <location>
        <begin position="20"/>
        <end position="182"/>
    </location>
</feature>
<dbReference type="AlphaFoldDB" id="A0A073JUK6"/>
<evidence type="ECO:0000313" key="3">
    <source>
        <dbReference type="Proteomes" id="UP000027822"/>
    </source>
</evidence>
<keyword evidence="1" id="KW-0732">Signal</keyword>
<protein>
    <recommendedName>
        <fullName evidence="4">Lipoprotein</fullName>
    </recommendedName>
</protein>
<gene>
    <name evidence="2" type="ORF">BAMA_10920</name>
</gene>
<dbReference type="STRING" id="574376.BAMA_10920"/>
<name>A0A073JUK6_9BACI</name>
<dbReference type="EMBL" id="JOTN01000021">
    <property type="protein sequence ID" value="KEK17861.1"/>
    <property type="molecule type" value="Genomic_DNA"/>
</dbReference>
<dbReference type="InterPro" id="IPR019076">
    <property type="entry name" value="Spore_lipoprot_YhcN/YlaJ-like"/>
</dbReference>
<feature type="signal peptide" evidence="1">
    <location>
        <begin position="1"/>
        <end position="19"/>
    </location>
</feature>
<dbReference type="Pfam" id="PF09580">
    <property type="entry name" value="Spore_YhcN_YlaJ"/>
    <property type="match status" value="1"/>
</dbReference>
<reference evidence="2 3" key="1">
    <citation type="submission" date="2014-06" db="EMBL/GenBank/DDBJ databases">
        <title>Draft genome sequence of Bacillus manliponensis JCM 15802 (MCCC 1A00708).</title>
        <authorList>
            <person name="Lai Q."/>
            <person name="Liu Y."/>
            <person name="Shao Z."/>
        </authorList>
    </citation>
    <scope>NUCLEOTIDE SEQUENCE [LARGE SCALE GENOMIC DNA]</scope>
    <source>
        <strain evidence="2 3">JCM 15802</strain>
    </source>
</reference>
<evidence type="ECO:0000313" key="2">
    <source>
        <dbReference type="EMBL" id="KEK17861.1"/>
    </source>
</evidence>